<keyword evidence="2" id="KW-0813">Transport</keyword>
<dbReference type="InterPro" id="IPR036259">
    <property type="entry name" value="MFS_trans_sf"/>
</dbReference>
<reference evidence="8 9" key="1">
    <citation type="journal article" date="2009" name="Stand. Genomic Sci.">
        <title>Complete genome sequence of Jonesia denitrificans type strain (Prevot 55134).</title>
        <authorList>
            <person name="Pukall R."/>
            <person name="Gehrich-Schroter G."/>
            <person name="Lapidus A."/>
            <person name="Nolan M."/>
            <person name="Glavina Del Rio T."/>
            <person name="Lucas S."/>
            <person name="Chen F."/>
            <person name="Tice H."/>
            <person name="Pitluck S."/>
            <person name="Cheng J.F."/>
            <person name="Copeland A."/>
            <person name="Saunders E."/>
            <person name="Brettin T."/>
            <person name="Detter J.C."/>
            <person name="Bruce D."/>
            <person name="Goodwin L."/>
            <person name="Pati A."/>
            <person name="Ivanova N."/>
            <person name="Mavromatis K."/>
            <person name="Ovchinnikova G."/>
            <person name="Chen A."/>
            <person name="Palaniappan K."/>
            <person name="Land M."/>
            <person name="Hauser L."/>
            <person name="Chang Y.J."/>
            <person name="Jeffries C.D."/>
            <person name="Chain P."/>
            <person name="Goker M."/>
            <person name="Bristow J."/>
            <person name="Eisen J.A."/>
            <person name="Markowitz V."/>
            <person name="Hugenholtz P."/>
            <person name="Kyrpides N.C."/>
            <person name="Klenk H.P."/>
            <person name="Han C."/>
        </authorList>
    </citation>
    <scope>NUCLEOTIDE SEQUENCE [LARGE SCALE GENOMIC DNA]</scope>
    <source>
        <strain evidence="9">ATCC 14870 / DSM 20603 / BCRC 15368 / CIP 55.134 / JCM 11481 / NBRC 15587 / NCTC 10816 / Prevot 55134</strain>
    </source>
</reference>
<evidence type="ECO:0000256" key="5">
    <source>
        <dbReference type="ARBA" id="ARBA00022989"/>
    </source>
</evidence>
<dbReference type="KEGG" id="jde:Jden_1719"/>
<feature type="transmembrane region" description="Helical" evidence="7">
    <location>
        <begin position="411"/>
        <end position="432"/>
    </location>
</feature>
<comment type="subcellular location">
    <subcellularLocation>
        <location evidence="1">Cell inner membrane</location>
        <topology evidence="1">Multi-pass membrane protein</topology>
    </subcellularLocation>
</comment>
<feature type="transmembrane region" description="Helical" evidence="7">
    <location>
        <begin position="148"/>
        <end position="168"/>
    </location>
</feature>
<dbReference type="OrthoDB" id="5494559at2"/>
<dbReference type="Gene3D" id="1.20.1250.20">
    <property type="entry name" value="MFS general substrate transporter like domains"/>
    <property type="match status" value="1"/>
</dbReference>
<dbReference type="eggNOG" id="COG0477">
    <property type="taxonomic scope" value="Bacteria"/>
</dbReference>
<organism evidence="8 9">
    <name type="scientific">Jonesia denitrificans (strain ATCC 14870 / DSM 20603 / BCRC 15368 / CIP 55.134 / JCM 11481 / NBRC 15587 / NCTC 10816 / Prevot 55134)</name>
    <name type="common">Listeria denitrificans</name>
    <dbReference type="NCBI Taxonomy" id="471856"/>
    <lineage>
        <taxon>Bacteria</taxon>
        <taxon>Bacillati</taxon>
        <taxon>Actinomycetota</taxon>
        <taxon>Actinomycetes</taxon>
        <taxon>Micrococcales</taxon>
        <taxon>Jonesiaceae</taxon>
        <taxon>Jonesia</taxon>
    </lineage>
</organism>
<sequence>MASIFVDTSILRSSPAFARLWWGLGVSNIGAQITVVAVGLEMYAITGSTLSVGMIGLAALIPLVVLGLYGGALVDAYDRRRIALIASSVLWVTSALLAVQAFVGLESTGVLYTLVAVQSAAFAVNNPARQAIVPRIVPAQKIPAANSLMTITWNAALFGGPLLAALLVNWGGYGVAYTVDAVLFTFALWALVRLPDIPPALPGREGPDSGGQASCAQVSTGPARRVVGVRAILDGLVYLRTQPDVRMTFLADLAAMILASPRVLFPALGVIVLGGAETTVGVLTAAFAVGAMSAGLLSGALTVMHRQGLIIAVAITAWGMSIVAFGALMVAAGRTSPDSIQWGFLLAGACALFMAGASDAISAVFRQTILQTATPDHMRGRLQGVFIVVVAGGPRLGDMWLGTQAQWFGEGWAAVVGGVACIIVLWVLMAWYPRFLTYDARTVTQAT</sequence>
<feature type="transmembrane region" description="Helical" evidence="7">
    <location>
        <begin position="385"/>
        <end position="405"/>
    </location>
</feature>
<evidence type="ECO:0000313" key="8">
    <source>
        <dbReference type="EMBL" id="ACV09365.1"/>
    </source>
</evidence>
<proteinExistence type="predicted"/>
<evidence type="ECO:0000256" key="7">
    <source>
        <dbReference type="SAM" id="Phobius"/>
    </source>
</evidence>
<dbReference type="Proteomes" id="UP000000628">
    <property type="component" value="Chromosome"/>
</dbReference>
<dbReference type="EMBL" id="CP001706">
    <property type="protein sequence ID" value="ACV09365.1"/>
    <property type="molecule type" value="Genomic_DNA"/>
</dbReference>
<dbReference type="STRING" id="471856.Jden_1719"/>
<dbReference type="PANTHER" id="PTHR23513">
    <property type="entry name" value="INTEGRAL MEMBRANE EFFLUX PROTEIN-RELATED"/>
    <property type="match status" value="1"/>
</dbReference>
<keyword evidence="3" id="KW-1003">Cell membrane</keyword>
<evidence type="ECO:0000313" key="9">
    <source>
        <dbReference type="Proteomes" id="UP000000628"/>
    </source>
</evidence>
<dbReference type="SUPFAM" id="SSF103473">
    <property type="entry name" value="MFS general substrate transporter"/>
    <property type="match status" value="1"/>
</dbReference>
<evidence type="ECO:0000256" key="4">
    <source>
        <dbReference type="ARBA" id="ARBA00022692"/>
    </source>
</evidence>
<dbReference type="Pfam" id="PF05977">
    <property type="entry name" value="MFS_3"/>
    <property type="match status" value="1"/>
</dbReference>
<keyword evidence="4 7" id="KW-0812">Transmembrane</keyword>
<dbReference type="HOGENOM" id="CLU_034180_11_0_11"/>
<feature type="transmembrane region" description="Helical" evidence="7">
    <location>
        <begin position="344"/>
        <end position="365"/>
    </location>
</feature>
<feature type="transmembrane region" description="Helical" evidence="7">
    <location>
        <begin position="82"/>
        <end position="103"/>
    </location>
</feature>
<name>C7QYX6_JONDD</name>
<evidence type="ECO:0000256" key="2">
    <source>
        <dbReference type="ARBA" id="ARBA00022448"/>
    </source>
</evidence>
<dbReference type="InterPro" id="IPR010290">
    <property type="entry name" value="TM_effector"/>
</dbReference>
<keyword evidence="6 7" id="KW-0472">Membrane</keyword>
<protein>
    <submittedName>
        <fullName evidence="8">Major facilitator superfamily MFS_1</fullName>
    </submittedName>
</protein>
<evidence type="ECO:0000256" key="6">
    <source>
        <dbReference type="ARBA" id="ARBA00023136"/>
    </source>
</evidence>
<evidence type="ECO:0000256" key="1">
    <source>
        <dbReference type="ARBA" id="ARBA00004429"/>
    </source>
</evidence>
<feature type="transmembrane region" description="Helical" evidence="7">
    <location>
        <begin position="279"/>
        <end position="297"/>
    </location>
</feature>
<feature type="transmembrane region" description="Helical" evidence="7">
    <location>
        <begin position="309"/>
        <end position="332"/>
    </location>
</feature>
<dbReference type="RefSeq" id="WP_015771993.1">
    <property type="nucleotide sequence ID" value="NC_013174.1"/>
</dbReference>
<dbReference type="CDD" id="cd06173">
    <property type="entry name" value="MFS_MefA_like"/>
    <property type="match status" value="1"/>
</dbReference>
<feature type="transmembrane region" description="Helical" evidence="7">
    <location>
        <begin position="20"/>
        <end position="44"/>
    </location>
</feature>
<feature type="transmembrane region" description="Helical" evidence="7">
    <location>
        <begin position="249"/>
        <end position="273"/>
    </location>
</feature>
<keyword evidence="9" id="KW-1185">Reference proteome</keyword>
<dbReference type="AlphaFoldDB" id="C7QYX6"/>
<evidence type="ECO:0000256" key="3">
    <source>
        <dbReference type="ARBA" id="ARBA00022475"/>
    </source>
</evidence>
<keyword evidence="5 7" id="KW-1133">Transmembrane helix</keyword>
<feature type="transmembrane region" description="Helical" evidence="7">
    <location>
        <begin position="50"/>
        <end position="70"/>
    </location>
</feature>
<dbReference type="GO" id="GO:0005886">
    <property type="term" value="C:plasma membrane"/>
    <property type="evidence" value="ECO:0007669"/>
    <property type="project" value="UniProtKB-SubCell"/>
</dbReference>
<gene>
    <name evidence="8" type="ordered locus">Jden_1719</name>
</gene>
<dbReference type="PANTHER" id="PTHR23513:SF9">
    <property type="entry name" value="ENTEROBACTIN EXPORTER ENTS"/>
    <property type="match status" value="1"/>
</dbReference>
<accession>C7QYX6</accession>